<dbReference type="EMBL" id="JARQZJ010000031">
    <property type="protein sequence ID" value="KAK9874121.1"/>
    <property type="molecule type" value="Genomic_DNA"/>
</dbReference>
<name>A0AAW1TRG4_9CUCU</name>
<dbReference type="AlphaFoldDB" id="A0AAW1TRG4"/>
<evidence type="ECO:0000313" key="3">
    <source>
        <dbReference type="Proteomes" id="UP001431783"/>
    </source>
</evidence>
<feature type="compositionally biased region" description="Basic residues" evidence="1">
    <location>
        <begin position="113"/>
        <end position="123"/>
    </location>
</feature>
<protein>
    <submittedName>
        <fullName evidence="2">Uncharacterized protein</fullName>
    </submittedName>
</protein>
<proteinExistence type="predicted"/>
<reference evidence="2 3" key="1">
    <citation type="submission" date="2023-03" db="EMBL/GenBank/DDBJ databases">
        <title>Genome insight into feeding habits of ladybird beetles.</title>
        <authorList>
            <person name="Li H.-S."/>
            <person name="Huang Y.-H."/>
            <person name="Pang H."/>
        </authorList>
    </citation>
    <scope>NUCLEOTIDE SEQUENCE [LARGE SCALE GENOMIC DNA]</scope>
    <source>
        <strain evidence="2">SYSU_2023b</strain>
        <tissue evidence="2">Whole body</tissue>
    </source>
</reference>
<sequence length="170" mass="19603">MKSILIFCSGANYFSVIPHRIERALEYMDIKAERTIYQFVLLAEGIPSSIRIEPSLKVLRVLSKKGKTAEMSFEVKNDSNFPVTLKLEKVCELEGRIISPPPVETEKEIVMKKEKKSKKKRDKSKSSKSSSRKKGKKEMIHSEELKENEIYSIENTFEKNSGEYLKSFSF</sequence>
<gene>
    <name evidence="2" type="ORF">WA026_002474</name>
</gene>
<organism evidence="2 3">
    <name type="scientific">Henosepilachna vigintioctopunctata</name>
    <dbReference type="NCBI Taxonomy" id="420089"/>
    <lineage>
        <taxon>Eukaryota</taxon>
        <taxon>Metazoa</taxon>
        <taxon>Ecdysozoa</taxon>
        <taxon>Arthropoda</taxon>
        <taxon>Hexapoda</taxon>
        <taxon>Insecta</taxon>
        <taxon>Pterygota</taxon>
        <taxon>Neoptera</taxon>
        <taxon>Endopterygota</taxon>
        <taxon>Coleoptera</taxon>
        <taxon>Polyphaga</taxon>
        <taxon>Cucujiformia</taxon>
        <taxon>Coccinelloidea</taxon>
        <taxon>Coccinellidae</taxon>
        <taxon>Epilachninae</taxon>
        <taxon>Epilachnini</taxon>
        <taxon>Henosepilachna</taxon>
    </lineage>
</organism>
<feature type="region of interest" description="Disordered" evidence="1">
    <location>
        <begin position="104"/>
        <end position="143"/>
    </location>
</feature>
<evidence type="ECO:0000313" key="2">
    <source>
        <dbReference type="EMBL" id="KAK9874121.1"/>
    </source>
</evidence>
<dbReference type="Proteomes" id="UP001431783">
    <property type="component" value="Unassembled WGS sequence"/>
</dbReference>
<comment type="caution">
    <text evidence="2">The sequence shown here is derived from an EMBL/GenBank/DDBJ whole genome shotgun (WGS) entry which is preliminary data.</text>
</comment>
<evidence type="ECO:0000256" key="1">
    <source>
        <dbReference type="SAM" id="MobiDB-lite"/>
    </source>
</evidence>
<keyword evidence="3" id="KW-1185">Reference proteome</keyword>
<accession>A0AAW1TRG4</accession>